<reference evidence="10 11" key="1">
    <citation type="submission" date="2019-08" db="EMBL/GenBank/DDBJ databases">
        <title>In-depth cultivation of the pig gut microbiome towards novel bacterial diversity and tailored functional studies.</title>
        <authorList>
            <person name="Wylensek D."/>
            <person name="Hitch T.C.A."/>
            <person name="Clavel T."/>
        </authorList>
    </citation>
    <scope>NUCLEOTIDE SEQUENCE [LARGE SCALE GENOMIC DNA]</scope>
    <source>
        <strain evidence="10 11">WCA-693-APC-MOT-I</strain>
    </source>
</reference>
<dbReference type="RefSeq" id="WP_154515867.1">
    <property type="nucleotide sequence ID" value="NZ_VUMT01000001.1"/>
</dbReference>
<dbReference type="GO" id="GO:0006633">
    <property type="term" value="P:fatty acid biosynthetic process"/>
    <property type="evidence" value="ECO:0007669"/>
    <property type="project" value="UniProtKB-UniRule"/>
</dbReference>
<evidence type="ECO:0000256" key="1">
    <source>
        <dbReference type="ARBA" id="ARBA00022516"/>
    </source>
</evidence>
<dbReference type="Gene3D" id="3.90.470.20">
    <property type="entry name" value="4'-phosphopantetheinyl transferase domain"/>
    <property type="match status" value="1"/>
</dbReference>
<dbReference type="AlphaFoldDB" id="A0A6L5XUJ1"/>
<comment type="catalytic activity">
    <reaction evidence="8">
        <text>apo-[ACP] + CoA = holo-[ACP] + adenosine 3',5'-bisphosphate + H(+)</text>
        <dbReference type="Rhea" id="RHEA:12068"/>
        <dbReference type="Rhea" id="RHEA-COMP:9685"/>
        <dbReference type="Rhea" id="RHEA-COMP:9690"/>
        <dbReference type="ChEBI" id="CHEBI:15378"/>
        <dbReference type="ChEBI" id="CHEBI:29999"/>
        <dbReference type="ChEBI" id="CHEBI:57287"/>
        <dbReference type="ChEBI" id="CHEBI:58343"/>
        <dbReference type="ChEBI" id="CHEBI:64479"/>
        <dbReference type="EC" id="2.7.8.7"/>
    </reaction>
</comment>
<evidence type="ECO:0000256" key="6">
    <source>
        <dbReference type="ARBA" id="ARBA00023098"/>
    </source>
</evidence>
<evidence type="ECO:0000256" key="7">
    <source>
        <dbReference type="ARBA" id="ARBA00023160"/>
    </source>
</evidence>
<dbReference type="InterPro" id="IPR008278">
    <property type="entry name" value="4-PPantetheinyl_Trfase_dom"/>
</dbReference>
<dbReference type="EC" id="2.7.8.7" evidence="8"/>
<comment type="subcellular location">
    <subcellularLocation>
        <location evidence="8">Cytoplasm</location>
    </subcellularLocation>
</comment>
<evidence type="ECO:0000256" key="3">
    <source>
        <dbReference type="ARBA" id="ARBA00022723"/>
    </source>
</evidence>
<sequence length="122" mass="13551">MIIGIGTDMIEIERVIKACEKESFLIRYFTVEERELIQSDRNKAADNFAVKEAVAKVFGTGFGKIEPIEIECLRDSLGKPYIKLYGKAKELGECMGISKIHVSITNTKKYASAFAVGEALVN</sequence>
<dbReference type="GO" id="GO:0000287">
    <property type="term" value="F:magnesium ion binding"/>
    <property type="evidence" value="ECO:0007669"/>
    <property type="project" value="UniProtKB-UniRule"/>
</dbReference>
<dbReference type="GO" id="GO:0005737">
    <property type="term" value="C:cytoplasm"/>
    <property type="evidence" value="ECO:0007669"/>
    <property type="project" value="UniProtKB-SubCell"/>
</dbReference>
<keyword evidence="5 8" id="KW-0460">Magnesium</keyword>
<dbReference type="SUPFAM" id="SSF56214">
    <property type="entry name" value="4'-phosphopantetheinyl transferase"/>
    <property type="match status" value="1"/>
</dbReference>
<feature type="binding site" evidence="8">
    <location>
        <position position="52"/>
    </location>
    <ligand>
        <name>Mg(2+)</name>
        <dbReference type="ChEBI" id="CHEBI:18420"/>
    </ligand>
</feature>
<keyword evidence="2 8" id="KW-0808">Transferase</keyword>
<keyword evidence="1 8" id="KW-0444">Lipid biosynthesis</keyword>
<evidence type="ECO:0000256" key="8">
    <source>
        <dbReference type="HAMAP-Rule" id="MF_00101"/>
    </source>
</evidence>
<protein>
    <recommendedName>
        <fullName evidence="8">Holo-[acyl-carrier-protein] synthase</fullName>
        <shortName evidence="8">Holo-ACP synthase</shortName>
        <ecNumber evidence="8">2.7.8.7</ecNumber>
    </recommendedName>
    <alternativeName>
        <fullName evidence="8">4'-phosphopantetheinyl transferase AcpS</fullName>
    </alternativeName>
</protein>
<comment type="function">
    <text evidence="8">Transfers the 4'-phosphopantetheine moiety from coenzyme A to a Ser of acyl-carrier-protein.</text>
</comment>
<dbReference type="EMBL" id="VUMT01000001">
    <property type="protein sequence ID" value="MSS62455.1"/>
    <property type="molecule type" value="Genomic_DNA"/>
</dbReference>
<comment type="caution">
    <text evidence="10">The sequence shown here is derived from an EMBL/GenBank/DDBJ whole genome shotgun (WGS) entry which is preliminary data.</text>
</comment>
<evidence type="ECO:0000256" key="2">
    <source>
        <dbReference type="ARBA" id="ARBA00022679"/>
    </source>
</evidence>
<dbReference type="InterPro" id="IPR037143">
    <property type="entry name" value="4-PPantetheinyl_Trfase_dom_sf"/>
</dbReference>
<gene>
    <name evidence="8 10" type="primary">acpS</name>
    <name evidence="10" type="ORF">FYJ58_00920</name>
</gene>
<keyword evidence="8" id="KW-0963">Cytoplasm</keyword>
<organism evidence="10 11">
    <name type="scientific">Velocimicrobium porci</name>
    <dbReference type="NCBI Taxonomy" id="2606634"/>
    <lineage>
        <taxon>Bacteria</taxon>
        <taxon>Bacillati</taxon>
        <taxon>Bacillota</taxon>
        <taxon>Clostridia</taxon>
        <taxon>Lachnospirales</taxon>
        <taxon>Lachnospiraceae</taxon>
        <taxon>Velocimicrobium</taxon>
    </lineage>
</organism>
<evidence type="ECO:0000313" key="10">
    <source>
        <dbReference type="EMBL" id="MSS62455.1"/>
    </source>
</evidence>
<feature type="binding site" evidence="8">
    <location>
        <position position="8"/>
    </location>
    <ligand>
        <name>Mg(2+)</name>
        <dbReference type="ChEBI" id="CHEBI:18420"/>
    </ligand>
</feature>
<accession>A0A6L5XUJ1</accession>
<name>A0A6L5XUJ1_9FIRM</name>
<keyword evidence="7 8" id="KW-0275">Fatty acid biosynthesis</keyword>
<keyword evidence="4 8" id="KW-0276">Fatty acid metabolism</keyword>
<evidence type="ECO:0000313" key="11">
    <source>
        <dbReference type="Proteomes" id="UP000482209"/>
    </source>
</evidence>
<dbReference type="HAMAP" id="MF_00101">
    <property type="entry name" value="AcpS"/>
    <property type="match status" value="1"/>
</dbReference>
<dbReference type="Pfam" id="PF01648">
    <property type="entry name" value="ACPS"/>
    <property type="match status" value="1"/>
</dbReference>
<dbReference type="GO" id="GO:0008897">
    <property type="term" value="F:holo-[acyl-carrier-protein] synthase activity"/>
    <property type="evidence" value="ECO:0007669"/>
    <property type="project" value="UniProtKB-UniRule"/>
</dbReference>
<comment type="cofactor">
    <cofactor evidence="8">
        <name>Mg(2+)</name>
        <dbReference type="ChEBI" id="CHEBI:18420"/>
    </cofactor>
</comment>
<keyword evidence="11" id="KW-1185">Reference proteome</keyword>
<evidence type="ECO:0000256" key="5">
    <source>
        <dbReference type="ARBA" id="ARBA00022842"/>
    </source>
</evidence>
<dbReference type="InterPro" id="IPR002582">
    <property type="entry name" value="ACPS"/>
</dbReference>
<feature type="domain" description="4'-phosphopantetheinyl transferase" evidence="9">
    <location>
        <begin position="4"/>
        <end position="98"/>
    </location>
</feature>
<proteinExistence type="inferred from homology"/>
<dbReference type="NCBIfam" id="TIGR00556">
    <property type="entry name" value="pantethn_trn"/>
    <property type="match status" value="1"/>
</dbReference>
<dbReference type="Proteomes" id="UP000482209">
    <property type="component" value="Unassembled WGS sequence"/>
</dbReference>
<dbReference type="InterPro" id="IPR004568">
    <property type="entry name" value="Ppantetheine-prot_Trfase_dom"/>
</dbReference>
<keyword evidence="6 8" id="KW-0443">Lipid metabolism</keyword>
<evidence type="ECO:0000259" key="9">
    <source>
        <dbReference type="Pfam" id="PF01648"/>
    </source>
</evidence>
<dbReference type="NCBIfam" id="TIGR00516">
    <property type="entry name" value="acpS"/>
    <property type="match status" value="1"/>
</dbReference>
<evidence type="ECO:0000256" key="4">
    <source>
        <dbReference type="ARBA" id="ARBA00022832"/>
    </source>
</evidence>
<comment type="similarity">
    <text evidence="8">Belongs to the P-Pant transferase superfamily. AcpS family.</text>
</comment>
<keyword evidence="3 8" id="KW-0479">Metal-binding</keyword>